<accession>A0A088E405</accession>
<evidence type="ECO:0000313" key="9">
    <source>
        <dbReference type="Proteomes" id="UP000061362"/>
    </source>
</evidence>
<evidence type="ECO:0000313" key="8">
    <source>
        <dbReference type="Proteomes" id="UP000056255"/>
    </source>
</evidence>
<dbReference type="EMBL" id="CP012176">
    <property type="protein sequence ID" value="AKV83036.1"/>
    <property type="molecule type" value="Genomic_DNA"/>
</dbReference>
<name>A0A088E405_9CREN</name>
<dbReference type="Proteomes" id="UP000056255">
    <property type="component" value="Chromosome"/>
</dbReference>
<evidence type="ECO:0000313" key="7">
    <source>
        <dbReference type="Proteomes" id="UP000029084"/>
    </source>
</evidence>
<evidence type="ECO:0000313" key="12">
    <source>
        <dbReference type="Proteomes" id="UP000068832"/>
    </source>
</evidence>
<evidence type="ECO:0000313" key="2">
    <source>
        <dbReference type="EMBL" id="AKV74056.1"/>
    </source>
</evidence>
<reference evidence="9 10" key="2">
    <citation type="journal article" date="2015" name="Genome Announc.">
        <title>Complete Genome Sequences of Evolved Arsenate-Resistant Metallosphaera sedula Strains.</title>
        <authorList>
            <person name="Ai C."/>
            <person name="McCarthy S."/>
            <person name="Schackwitz W."/>
            <person name="Martin J."/>
            <person name="Lipzen A."/>
            <person name="Blum P."/>
        </authorList>
    </citation>
    <scope>NUCLEOTIDE SEQUENCE [LARGE SCALE GENOMIC DNA]</scope>
    <source>
        <strain evidence="4 10">ARS120-1</strain>
        <strain evidence="5 9">ARS120-2</strain>
        <strain evidence="2 12">ARS50-1</strain>
        <strain evidence="3 11">ARS50-2</strain>
    </source>
</reference>
<gene>
    <name evidence="1" type="ORF">HA72_1000</name>
    <name evidence="2" type="ORF">MsedA_1013</name>
    <name evidence="3" type="ORF">MsedB_1015</name>
    <name evidence="4" type="ORF">MsedC_1013</name>
    <name evidence="5" type="ORF">MsedD_1014</name>
    <name evidence="6" type="ORF">MsedE_1015</name>
</gene>
<dbReference type="PATRIC" id="fig|43687.5.peg.1035"/>
<dbReference type="EMBL" id="CP012173">
    <property type="protein sequence ID" value="AKV76296.1"/>
    <property type="molecule type" value="Genomic_DNA"/>
</dbReference>
<dbReference type="RefSeq" id="WP_012020955.1">
    <property type="nucleotide sequence ID" value="NZ_CP008822.1"/>
</dbReference>
<dbReference type="EMBL" id="CP012174">
    <property type="protein sequence ID" value="AKV78547.1"/>
    <property type="molecule type" value="Genomic_DNA"/>
</dbReference>
<dbReference type="EMBL" id="CP012175">
    <property type="protein sequence ID" value="AKV80792.1"/>
    <property type="molecule type" value="Genomic_DNA"/>
</dbReference>
<reference evidence="1 7" key="1">
    <citation type="journal article" date="2014" name="J. Bacteriol.">
        <title>Role of an Archaeal PitA Transporter in the Copper and Arsenic Resistance of Metallosphaera sedula, an Extreme Thermoacidophile.</title>
        <authorList>
            <person name="McCarthy S."/>
            <person name="Ai C."/>
            <person name="Wheaton G."/>
            <person name="Tevatia R."/>
            <person name="Eckrich V."/>
            <person name="Kelly R."/>
            <person name="Blum P."/>
        </authorList>
    </citation>
    <scope>NUCLEOTIDE SEQUENCE [LARGE SCALE GENOMIC DNA]</scope>
    <source>
        <strain evidence="1 7">CuR1</strain>
    </source>
</reference>
<evidence type="ECO:0000313" key="3">
    <source>
        <dbReference type="EMBL" id="AKV76296.1"/>
    </source>
</evidence>
<protein>
    <submittedName>
        <fullName evidence="1">Uncharacterized protein</fullName>
    </submittedName>
</protein>
<reference evidence="6 8" key="3">
    <citation type="submission" date="2015-07" db="EMBL/GenBank/DDBJ databases">
        <title>Physiological, transcriptional responses and genome re-sequencing of acid resistant extremely thermoacidophilic Metallosphaera sedula SARC-M1.</title>
        <authorList>
            <person name="Ai C."/>
            <person name="McCarthy S."/>
            <person name="Eckrich V."/>
            <person name="Rudrappa D."/>
            <person name="Qiu G."/>
            <person name="Blum P."/>
        </authorList>
    </citation>
    <scope>NUCLEOTIDE SEQUENCE [LARGE SCALE GENOMIC DNA]</scope>
    <source>
        <strain evidence="6 8">SARC-M1</strain>
    </source>
</reference>
<dbReference type="Proteomes" id="UP000061362">
    <property type="component" value="Chromosome"/>
</dbReference>
<evidence type="ECO:0000313" key="5">
    <source>
        <dbReference type="EMBL" id="AKV80792.1"/>
    </source>
</evidence>
<sequence>MKDPSYHGIHDLINSPLLAFKVPFREESLLVYAEPVKFDSPMIRTKRLKILVFLSDGPSAIKHEFHGYPRFMGTHTMKGLTVPVDHMDQGPSEQS</sequence>
<evidence type="ECO:0000313" key="6">
    <source>
        <dbReference type="EMBL" id="AKV83036.1"/>
    </source>
</evidence>
<evidence type="ECO:0000313" key="4">
    <source>
        <dbReference type="EMBL" id="AKV78547.1"/>
    </source>
</evidence>
<evidence type="ECO:0000313" key="11">
    <source>
        <dbReference type="Proteomes" id="UP000062475"/>
    </source>
</evidence>
<dbReference type="EMBL" id="CP012172">
    <property type="protein sequence ID" value="AKV74056.1"/>
    <property type="molecule type" value="Genomic_DNA"/>
</dbReference>
<dbReference type="Proteomes" id="UP000062475">
    <property type="component" value="Chromosome"/>
</dbReference>
<dbReference type="AlphaFoldDB" id="A0A088E405"/>
<dbReference type="EMBL" id="CP008822">
    <property type="protein sequence ID" value="AIM27154.1"/>
    <property type="molecule type" value="Genomic_DNA"/>
</dbReference>
<proteinExistence type="predicted"/>
<dbReference type="Proteomes" id="UP000029084">
    <property type="component" value="Chromosome"/>
</dbReference>
<dbReference type="Proteomes" id="UP000062398">
    <property type="component" value="Chromosome"/>
</dbReference>
<evidence type="ECO:0000313" key="10">
    <source>
        <dbReference type="Proteomes" id="UP000062398"/>
    </source>
</evidence>
<dbReference type="Proteomes" id="UP000068832">
    <property type="component" value="Chromosome"/>
</dbReference>
<evidence type="ECO:0000313" key="1">
    <source>
        <dbReference type="EMBL" id="AIM27154.1"/>
    </source>
</evidence>
<organism evidence="1 7">
    <name type="scientific">Metallosphaera sedula</name>
    <dbReference type="NCBI Taxonomy" id="43687"/>
    <lineage>
        <taxon>Archaea</taxon>
        <taxon>Thermoproteota</taxon>
        <taxon>Thermoprotei</taxon>
        <taxon>Sulfolobales</taxon>
        <taxon>Sulfolobaceae</taxon>
        <taxon>Metallosphaera</taxon>
    </lineage>
</organism>
<dbReference type="GeneID" id="91755470"/>